<protein>
    <submittedName>
        <fullName evidence="2">Uncharacterized protein</fullName>
    </submittedName>
</protein>
<dbReference type="Proteomes" id="UP000799779">
    <property type="component" value="Unassembled WGS sequence"/>
</dbReference>
<dbReference type="AlphaFoldDB" id="A0A6A5WWD0"/>
<sequence>MPSKKYAAGPKDQEKIDDTFNKLRQQGKMQWAAHASRFLLKAFVVWKTVEIEGKRVLKGRAVIDSREFNDWLVKDSYPLPEQSEIHHSRGRNCAHLPIPSSP</sequence>
<gene>
    <name evidence="2" type="ORF">P154DRAFT_606362</name>
</gene>
<name>A0A6A5WWD0_9PLEO</name>
<dbReference type="Gene3D" id="3.10.10.10">
    <property type="entry name" value="HIV Type 1 Reverse Transcriptase, subunit A, domain 1"/>
    <property type="match status" value="1"/>
</dbReference>
<accession>A0A6A5WWD0</accession>
<reference evidence="2" key="1">
    <citation type="journal article" date="2020" name="Stud. Mycol.">
        <title>101 Dothideomycetes genomes: a test case for predicting lifestyles and emergence of pathogens.</title>
        <authorList>
            <person name="Haridas S."/>
            <person name="Albert R."/>
            <person name="Binder M."/>
            <person name="Bloem J."/>
            <person name="Labutti K."/>
            <person name="Salamov A."/>
            <person name="Andreopoulos B."/>
            <person name="Baker S."/>
            <person name="Barry K."/>
            <person name="Bills G."/>
            <person name="Bluhm B."/>
            <person name="Cannon C."/>
            <person name="Castanera R."/>
            <person name="Culley D."/>
            <person name="Daum C."/>
            <person name="Ezra D."/>
            <person name="Gonzalez J."/>
            <person name="Henrissat B."/>
            <person name="Kuo A."/>
            <person name="Liang C."/>
            <person name="Lipzen A."/>
            <person name="Lutzoni F."/>
            <person name="Magnuson J."/>
            <person name="Mondo S."/>
            <person name="Nolan M."/>
            <person name="Ohm R."/>
            <person name="Pangilinan J."/>
            <person name="Park H.-J."/>
            <person name="Ramirez L."/>
            <person name="Alfaro M."/>
            <person name="Sun H."/>
            <person name="Tritt A."/>
            <person name="Yoshinaga Y."/>
            <person name="Zwiers L.-H."/>
            <person name="Turgeon B."/>
            <person name="Goodwin S."/>
            <person name="Spatafora J."/>
            <person name="Crous P."/>
            <person name="Grigoriev I."/>
        </authorList>
    </citation>
    <scope>NUCLEOTIDE SEQUENCE</scope>
    <source>
        <strain evidence="2">CBS 123094</strain>
    </source>
</reference>
<feature type="region of interest" description="Disordered" evidence="1">
    <location>
        <begin position="83"/>
        <end position="102"/>
    </location>
</feature>
<dbReference type="InterPro" id="IPR043502">
    <property type="entry name" value="DNA/RNA_pol_sf"/>
</dbReference>
<organism evidence="2 3">
    <name type="scientific">Amniculicola lignicola CBS 123094</name>
    <dbReference type="NCBI Taxonomy" id="1392246"/>
    <lineage>
        <taxon>Eukaryota</taxon>
        <taxon>Fungi</taxon>
        <taxon>Dikarya</taxon>
        <taxon>Ascomycota</taxon>
        <taxon>Pezizomycotina</taxon>
        <taxon>Dothideomycetes</taxon>
        <taxon>Pleosporomycetidae</taxon>
        <taxon>Pleosporales</taxon>
        <taxon>Amniculicolaceae</taxon>
        <taxon>Amniculicola</taxon>
    </lineage>
</organism>
<evidence type="ECO:0000256" key="1">
    <source>
        <dbReference type="SAM" id="MobiDB-lite"/>
    </source>
</evidence>
<dbReference type="OrthoDB" id="5599418at2759"/>
<evidence type="ECO:0000313" key="3">
    <source>
        <dbReference type="Proteomes" id="UP000799779"/>
    </source>
</evidence>
<evidence type="ECO:0000313" key="2">
    <source>
        <dbReference type="EMBL" id="KAF2006032.1"/>
    </source>
</evidence>
<dbReference type="SUPFAM" id="SSF56672">
    <property type="entry name" value="DNA/RNA polymerases"/>
    <property type="match status" value="1"/>
</dbReference>
<keyword evidence="3" id="KW-1185">Reference proteome</keyword>
<dbReference type="EMBL" id="ML977561">
    <property type="protein sequence ID" value="KAF2006032.1"/>
    <property type="molecule type" value="Genomic_DNA"/>
</dbReference>
<proteinExistence type="predicted"/>